<feature type="transmembrane region" description="Helical" evidence="1">
    <location>
        <begin position="70"/>
        <end position="89"/>
    </location>
</feature>
<evidence type="ECO:0000313" key="2">
    <source>
        <dbReference type="EMBL" id="GEM48563.1"/>
    </source>
</evidence>
<evidence type="ECO:0000256" key="1">
    <source>
        <dbReference type="SAM" id="Phobius"/>
    </source>
</evidence>
<keyword evidence="3" id="KW-1185">Reference proteome</keyword>
<comment type="caution">
    <text evidence="2">The sequence shown here is derived from an EMBL/GenBank/DDBJ whole genome shotgun (WGS) entry which is preliminary data.</text>
</comment>
<sequence>MRSLRFGLCCALLGALSAWLGLKFFPTQAGFIAAPTAREMVVWSAAGVLGVLGAVWSLSGVRKSSLLEGILLALIGVPLVSLISLLFWWGPEPYTFSTAWVLGWDMLLKTWWLLILMGLGAHWLRRMI</sequence>
<proteinExistence type="predicted"/>
<dbReference type="RefSeq" id="WP_146887744.1">
    <property type="nucleotide sequence ID" value="NZ_BJXB01000022.1"/>
</dbReference>
<dbReference type="OrthoDB" id="9931690at2"/>
<gene>
    <name evidence="2" type="ORF">DC3_41980</name>
</gene>
<name>A0A511N6T2_DEIC1</name>
<dbReference type="Proteomes" id="UP000321306">
    <property type="component" value="Unassembled WGS sequence"/>
</dbReference>
<feature type="transmembrane region" description="Helical" evidence="1">
    <location>
        <begin position="101"/>
        <end position="124"/>
    </location>
</feature>
<keyword evidence="1" id="KW-0472">Membrane</keyword>
<keyword evidence="1" id="KW-0812">Transmembrane</keyword>
<feature type="transmembrane region" description="Helical" evidence="1">
    <location>
        <begin position="41"/>
        <end position="58"/>
    </location>
</feature>
<reference evidence="2 3" key="1">
    <citation type="submission" date="2019-07" db="EMBL/GenBank/DDBJ databases">
        <title>Whole genome shotgun sequence of Deinococcus cellulosilyticus NBRC 106333.</title>
        <authorList>
            <person name="Hosoyama A."/>
            <person name="Uohara A."/>
            <person name="Ohji S."/>
            <person name="Ichikawa N."/>
        </authorList>
    </citation>
    <scope>NUCLEOTIDE SEQUENCE [LARGE SCALE GENOMIC DNA]</scope>
    <source>
        <strain evidence="2 3">NBRC 106333</strain>
    </source>
</reference>
<dbReference type="EMBL" id="BJXB01000022">
    <property type="protein sequence ID" value="GEM48563.1"/>
    <property type="molecule type" value="Genomic_DNA"/>
</dbReference>
<organism evidence="2 3">
    <name type="scientific">Deinococcus cellulosilyticus (strain DSM 18568 / NBRC 106333 / KACC 11606 / 5516J-15)</name>
    <dbReference type="NCBI Taxonomy" id="1223518"/>
    <lineage>
        <taxon>Bacteria</taxon>
        <taxon>Thermotogati</taxon>
        <taxon>Deinococcota</taxon>
        <taxon>Deinococci</taxon>
        <taxon>Deinococcales</taxon>
        <taxon>Deinococcaceae</taxon>
        <taxon>Deinococcus</taxon>
    </lineage>
</organism>
<keyword evidence="1" id="KW-1133">Transmembrane helix</keyword>
<protein>
    <submittedName>
        <fullName evidence="2">Uncharacterized protein</fullName>
    </submittedName>
</protein>
<dbReference type="AlphaFoldDB" id="A0A511N6T2"/>
<evidence type="ECO:0000313" key="3">
    <source>
        <dbReference type="Proteomes" id="UP000321306"/>
    </source>
</evidence>
<accession>A0A511N6T2</accession>